<keyword evidence="5 6" id="KW-0472">Membrane</keyword>
<keyword evidence="2" id="KW-1003">Cell membrane</keyword>
<evidence type="ECO:0000256" key="2">
    <source>
        <dbReference type="ARBA" id="ARBA00022475"/>
    </source>
</evidence>
<dbReference type="KEGG" id="dej:AWY79_02255"/>
<feature type="transmembrane region" description="Helical" evidence="6">
    <location>
        <begin position="88"/>
        <end position="105"/>
    </location>
</feature>
<keyword evidence="3 6" id="KW-0812">Transmembrane</keyword>
<evidence type="ECO:0000256" key="6">
    <source>
        <dbReference type="SAM" id="Phobius"/>
    </source>
</evidence>
<feature type="transmembrane region" description="Helical" evidence="6">
    <location>
        <begin position="111"/>
        <end position="130"/>
    </location>
</feature>
<feature type="transmembrane region" description="Helical" evidence="6">
    <location>
        <begin position="241"/>
        <end position="265"/>
    </location>
</feature>
<dbReference type="EMBL" id="SOBK01000010">
    <property type="protein sequence ID" value="TDT87015.1"/>
    <property type="molecule type" value="Genomic_DNA"/>
</dbReference>
<comment type="subcellular location">
    <subcellularLocation>
        <location evidence="1">Cell membrane</location>
        <topology evidence="1">Multi-pass membrane protein</topology>
    </subcellularLocation>
</comment>
<dbReference type="GO" id="GO:0005886">
    <property type="term" value="C:plasma membrane"/>
    <property type="evidence" value="ECO:0007669"/>
    <property type="project" value="UniProtKB-SubCell"/>
</dbReference>
<reference evidence="7 9" key="1">
    <citation type="journal article" date="2016" name="Front. Microbiol.">
        <title>Genome Sequence of the Piezophilic, Mesophilic Sulfate-Reducing Bacterium Desulfovibrio indicus J2T.</title>
        <authorList>
            <person name="Cao J."/>
            <person name="Maignien L."/>
            <person name="Shao Z."/>
            <person name="Alain K."/>
            <person name="Jebbar M."/>
        </authorList>
    </citation>
    <scope>NUCLEOTIDE SEQUENCE [LARGE SCALE GENOMIC DNA]</scope>
    <source>
        <strain evidence="7 9">J2</strain>
    </source>
</reference>
<organism evidence="8 10">
    <name type="scientific">Pseudodesulfovibrio indicus</name>
    <dbReference type="NCBI Taxonomy" id="1716143"/>
    <lineage>
        <taxon>Bacteria</taxon>
        <taxon>Pseudomonadati</taxon>
        <taxon>Thermodesulfobacteriota</taxon>
        <taxon>Desulfovibrionia</taxon>
        <taxon>Desulfovibrionales</taxon>
        <taxon>Desulfovibrionaceae</taxon>
    </lineage>
</organism>
<dbReference type="PANTHER" id="PTHR47089:SF1">
    <property type="entry name" value="GUANOSINE ABC TRANSPORTER PERMEASE PROTEIN NUPP"/>
    <property type="match status" value="1"/>
</dbReference>
<protein>
    <submittedName>
        <fullName evidence="8">Nucleoside ABC transporter membrane protein</fullName>
    </submittedName>
    <submittedName>
        <fullName evidence="7">Sugar ABC transporter permease</fullName>
    </submittedName>
</protein>
<dbReference type="EMBL" id="CP014206">
    <property type="protein sequence ID" value="AMK10019.1"/>
    <property type="molecule type" value="Genomic_DNA"/>
</dbReference>
<dbReference type="InterPro" id="IPR001851">
    <property type="entry name" value="ABC_transp_permease"/>
</dbReference>
<evidence type="ECO:0000256" key="3">
    <source>
        <dbReference type="ARBA" id="ARBA00022692"/>
    </source>
</evidence>
<gene>
    <name evidence="7" type="ORF">AWY79_02255</name>
    <name evidence="8" type="ORF">EDC59_11096</name>
</gene>
<dbReference type="Pfam" id="PF02653">
    <property type="entry name" value="BPD_transp_2"/>
    <property type="match status" value="1"/>
</dbReference>
<reference evidence="8 10" key="2">
    <citation type="submission" date="2019-03" db="EMBL/GenBank/DDBJ databases">
        <title>Genomic Encyclopedia of Type Strains, Phase IV (KMG-IV): sequencing the most valuable type-strain genomes for metagenomic binning, comparative biology and taxonomic classification.</title>
        <authorList>
            <person name="Goeker M."/>
        </authorList>
    </citation>
    <scope>NUCLEOTIDE SEQUENCE [LARGE SCALE GENOMIC DNA]</scope>
    <source>
        <strain evidence="8 10">DSM 101483</strain>
    </source>
</reference>
<sequence>MAQAKLPGWVNAGLIPALNLLTAFAVSGLVILAMGENPMTAFGYLIYGAFGYGEAVGYTLFYATNFIFTGLAVAVAFHCYLFNIGGEGQAYLGGLGIGLVCLYLGDLPFWAVLPLTVLGGALFGAAWAAVPAYLQARRGSHIVITTIMFNFIGSSVMTWLLVDRLKRPGSQLPETSHFPEQTWMPKVHELAAQFGLDLARSPVNLSLLIALLCCVGVWLFIWRTRWGYEMRAVGKNPEAAVYGGISPAKAIMVSMLLSGALAGLMGLNELMGVQHRVIINFTNGCGFVGIAIALMGRNHPLGIVLASLLMGALFQGGAELAFEMPTITRDMIWTIQGFVILFTGALEHLYRPRLERIFGRGEAEVAP</sequence>
<dbReference type="RefSeq" id="WP_066799704.1">
    <property type="nucleotide sequence ID" value="NZ_CP014206.1"/>
</dbReference>
<dbReference type="PANTHER" id="PTHR47089">
    <property type="entry name" value="ABC TRANSPORTER, PERMEASE PROTEIN"/>
    <property type="match status" value="1"/>
</dbReference>
<keyword evidence="9" id="KW-1185">Reference proteome</keyword>
<evidence type="ECO:0000256" key="1">
    <source>
        <dbReference type="ARBA" id="ARBA00004651"/>
    </source>
</evidence>
<dbReference type="GO" id="GO:0022857">
    <property type="term" value="F:transmembrane transporter activity"/>
    <property type="evidence" value="ECO:0007669"/>
    <property type="project" value="InterPro"/>
</dbReference>
<evidence type="ECO:0000313" key="9">
    <source>
        <dbReference type="Proteomes" id="UP000055611"/>
    </source>
</evidence>
<evidence type="ECO:0000256" key="5">
    <source>
        <dbReference type="ARBA" id="ARBA00023136"/>
    </source>
</evidence>
<accession>A0A126QJW3</accession>
<keyword evidence="4 6" id="KW-1133">Transmembrane helix</keyword>
<evidence type="ECO:0000313" key="10">
    <source>
        <dbReference type="Proteomes" id="UP000295506"/>
    </source>
</evidence>
<evidence type="ECO:0000256" key="4">
    <source>
        <dbReference type="ARBA" id="ARBA00022989"/>
    </source>
</evidence>
<evidence type="ECO:0000313" key="7">
    <source>
        <dbReference type="EMBL" id="AMK10019.1"/>
    </source>
</evidence>
<feature type="transmembrane region" description="Helical" evidence="6">
    <location>
        <begin position="301"/>
        <end position="318"/>
    </location>
</feature>
<dbReference type="Proteomes" id="UP000295506">
    <property type="component" value="Unassembled WGS sequence"/>
</dbReference>
<dbReference type="AlphaFoldDB" id="A0A126QJW3"/>
<name>A0A126QJW3_9BACT</name>
<dbReference type="Proteomes" id="UP000055611">
    <property type="component" value="Chromosome"/>
</dbReference>
<feature type="transmembrane region" description="Helical" evidence="6">
    <location>
        <begin position="330"/>
        <end position="350"/>
    </location>
</feature>
<feature type="transmembrane region" description="Helical" evidence="6">
    <location>
        <begin position="203"/>
        <end position="221"/>
    </location>
</feature>
<dbReference type="CDD" id="cd06580">
    <property type="entry name" value="TM_PBP1_transp_TpRbsC_like"/>
    <property type="match status" value="1"/>
</dbReference>
<feature type="transmembrane region" description="Helical" evidence="6">
    <location>
        <begin position="55"/>
        <end position="81"/>
    </location>
</feature>
<feature type="transmembrane region" description="Helical" evidence="6">
    <location>
        <begin position="142"/>
        <end position="162"/>
    </location>
</feature>
<proteinExistence type="predicted"/>
<evidence type="ECO:0000313" key="8">
    <source>
        <dbReference type="EMBL" id="TDT87015.1"/>
    </source>
</evidence>
<feature type="transmembrane region" description="Helical" evidence="6">
    <location>
        <begin position="12"/>
        <end position="35"/>
    </location>
</feature>
<dbReference type="OrthoDB" id="9809785at2"/>
<feature type="transmembrane region" description="Helical" evidence="6">
    <location>
        <begin position="277"/>
        <end position="294"/>
    </location>
</feature>